<organism evidence="3 4">
    <name type="scientific">Methanobacterium subterraneum</name>
    <dbReference type="NCBI Taxonomy" id="59277"/>
    <lineage>
        <taxon>Archaea</taxon>
        <taxon>Methanobacteriati</taxon>
        <taxon>Methanobacteriota</taxon>
        <taxon>Methanomada group</taxon>
        <taxon>Methanobacteria</taxon>
        <taxon>Methanobacteriales</taxon>
        <taxon>Methanobacteriaceae</taxon>
        <taxon>Methanobacterium</taxon>
    </lineage>
</organism>
<proteinExistence type="predicted"/>
<protein>
    <submittedName>
        <fullName evidence="3">Uncharacterized protein</fullName>
    </submittedName>
</protein>
<dbReference type="Pfam" id="PF22872">
    <property type="entry name" value="DUF7018"/>
    <property type="match status" value="1"/>
</dbReference>
<dbReference type="GeneID" id="35120715"/>
<sequence>MVFCINCGKENVLEANFCYNCGEKLSNLPSSPLSEEDYKKTFFKYRDKGTVLDQDIIAISGTIEGLSLNAVELTLTKIDKILNNYSILLSEFKSIVSPENYKNFHQLWISSLDYSIESIIEFRKSVELNDQSLMDKAAFLVNMKGEKIRLANEELERINK</sequence>
<reference evidence="3 4" key="1">
    <citation type="submission" date="2016-10" db="EMBL/GenBank/DDBJ databases">
        <title>Comparative genomics between deep and shallow subseafloor isolates.</title>
        <authorList>
            <person name="Ishii S."/>
            <person name="Miller J.R."/>
            <person name="Sutton G."/>
            <person name="Suzuki S."/>
            <person name="Methe B."/>
            <person name="Inagaki F."/>
            <person name="Imachi H."/>
        </authorList>
    </citation>
    <scope>NUCLEOTIDE SEQUENCE [LARGE SCALE GENOMIC DNA]</scope>
    <source>
        <strain evidence="3 4">MO-MB1</strain>
    </source>
</reference>
<dbReference type="EMBL" id="CP017766">
    <property type="protein sequence ID" value="AUB55246.1"/>
    <property type="molecule type" value="Genomic_DNA"/>
</dbReference>
<dbReference type="AlphaFoldDB" id="A0A2H4VAX7"/>
<evidence type="ECO:0000259" key="2">
    <source>
        <dbReference type="Pfam" id="PF22872"/>
    </source>
</evidence>
<evidence type="ECO:0000313" key="4">
    <source>
        <dbReference type="Proteomes" id="UP000232806"/>
    </source>
</evidence>
<evidence type="ECO:0000259" key="1">
    <source>
        <dbReference type="Pfam" id="PF13240"/>
    </source>
</evidence>
<name>A0A2H4VAX7_9EURY</name>
<gene>
    <name evidence="3" type="ORF">BK007_03930</name>
</gene>
<feature type="domain" description="DUF7018" evidence="2">
    <location>
        <begin position="76"/>
        <end position="142"/>
    </location>
</feature>
<feature type="domain" description="Zinc-ribbon" evidence="1">
    <location>
        <begin position="3"/>
        <end position="25"/>
    </location>
</feature>
<dbReference type="Proteomes" id="UP000232806">
    <property type="component" value="Chromosome"/>
</dbReference>
<dbReference type="InterPro" id="IPR026870">
    <property type="entry name" value="Zinc_ribbon_dom"/>
</dbReference>
<evidence type="ECO:0000313" key="3">
    <source>
        <dbReference type="EMBL" id="AUB55246.1"/>
    </source>
</evidence>
<accession>A0A2H4VAX7</accession>
<dbReference type="Pfam" id="PF13240">
    <property type="entry name" value="Zn_Ribbon_1"/>
    <property type="match status" value="1"/>
</dbReference>
<dbReference type="RefSeq" id="WP_100905226.1">
    <property type="nucleotide sequence ID" value="NZ_CP017766.1"/>
</dbReference>
<dbReference type="InterPro" id="IPR053854">
    <property type="entry name" value="DUF7018"/>
</dbReference>